<dbReference type="GeneTree" id="ENSGT00390000003299"/>
<keyword evidence="3" id="KW-1185">Reference proteome</keyword>
<reference evidence="2" key="1">
    <citation type="submission" date="2014-08" db="EMBL/GenBank/DDBJ databases">
        <authorList>
            <person name="Senf B."/>
            <person name="Petzold A."/>
            <person name="Downie B.R."/>
            <person name="Koch P."/>
            <person name="Platzer M."/>
        </authorList>
    </citation>
    <scope>NUCLEOTIDE SEQUENCE [LARGE SCALE GENOMIC DNA]</scope>
    <source>
        <strain evidence="2">GRZ</strain>
    </source>
</reference>
<dbReference type="PANTHER" id="PTHR16524">
    <property type="entry name" value="CELL DEATH REGULATOR AVEN"/>
    <property type="match status" value="1"/>
</dbReference>
<dbReference type="PANTHER" id="PTHR16524:SF2">
    <property type="entry name" value="CELL DEATH REGULATOR AVEN"/>
    <property type="match status" value="1"/>
</dbReference>
<dbReference type="AlphaFoldDB" id="A0A8C6KG07"/>
<reference evidence="2" key="3">
    <citation type="submission" date="2025-09" db="UniProtKB">
        <authorList>
            <consortium name="Ensembl"/>
        </authorList>
    </citation>
    <scope>IDENTIFICATION</scope>
</reference>
<evidence type="ECO:0000256" key="1">
    <source>
        <dbReference type="SAM" id="MobiDB-lite"/>
    </source>
</evidence>
<name>A0A8C6KG07_NOTFU</name>
<sequence>CWGSVVLLQNRDEGENSDGEDEGTAVFSRRKLESNWDRYEEAERAEEENDMPTRRGTDFHELLESAGDSFTQFRFSEEKNWEMDSSTMSVVILDLPALAESLKQVPLHHRLDLEAELVQVGIMRVGCEAKCLQHIQKQLHLHAAAAFSQNRNLNVAAVSNNLTDFKH</sequence>
<dbReference type="GO" id="GO:0010972">
    <property type="term" value="P:negative regulation of G2/M transition of mitotic cell cycle"/>
    <property type="evidence" value="ECO:0007669"/>
    <property type="project" value="TreeGrafter"/>
</dbReference>
<dbReference type="Ensembl" id="ENSNFUT00015005363.1">
    <property type="protein sequence ID" value="ENSNFUP00015005088.1"/>
    <property type="gene ID" value="ENSNFUG00015002538.1"/>
</dbReference>
<evidence type="ECO:0000313" key="2">
    <source>
        <dbReference type="Ensembl" id="ENSNFUP00015005088.1"/>
    </source>
</evidence>
<feature type="region of interest" description="Disordered" evidence="1">
    <location>
        <begin position="9"/>
        <end position="28"/>
    </location>
</feature>
<dbReference type="Proteomes" id="UP000694548">
    <property type="component" value="Chromosome sgr04"/>
</dbReference>
<organism evidence="2 3">
    <name type="scientific">Nothobranchius furzeri</name>
    <name type="common">Turquoise killifish</name>
    <dbReference type="NCBI Taxonomy" id="105023"/>
    <lineage>
        <taxon>Eukaryota</taxon>
        <taxon>Metazoa</taxon>
        <taxon>Chordata</taxon>
        <taxon>Craniata</taxon>
        <taxon>Vertebrata</taxon>
        <taxon>Euteleostomi</taxon>
        <taxon>Actinopterygii</taxon>
        <taxon>Neopterygii</taxon>
        <taxon>Teleostei</taxon>
        <taxon>Neoteleostei</taxon>
        <taxon>Acanthomorphata</taxon>
        <taxon>Ovalentaria</taxon>
        <taxon>Atherinomorphae</taxon>
        <taxon>Cyprinodontiformes</taxon>
        <taxon>Nothobranchiidae</taxon>
        <taxon>Nothobranchius</taxon>
    </lineage>
</organism>
<reference evidence="2" key="2">
    <citation type="submission" date="2025-08" db="UniProtKB">
        <authorList>
            <consortium name="Ensembl"/>
        </authorList>
    </citation>
    <scope>IDENTIFICATION</scope>
</reference>
<accession>A0A8C6KG07</accession>
<evidence type="ECO:0000313" key="3">
    <source>
        <dbReference type="Proteomes" id="UP000694548"/>
    </source>
</evidence>
<protein>
    <submittedName>
        <fullName evidence="2">Uncharacterized protein</fullName>
    </submittedName>
</protein>
<dbReference type="InterPro" id="IPR026187">
    <property type="entry name" value="Aven"/>
</dbReference>
<proteinExistence type="predicted"/>